<organism evidence="1 2">
    <name type="scientific">Paenibacillus woosongensis</name>
    <dbReference type="NCBI Taxonomy" id="307580"/>
    <lineage>
        <taxon>Bacteria</taxon>
        <taxon>Bacillati</taxon>
        <taxon>Bacillota</taxon>
        <taxon>Bacilli</taxon>
        <taxon>Bacillales</taxon>
        <taxon>Paenibacillaceae</taxon>
        <taxon>Paenibacillus</taxon>
    </lineage>
</organism>
<dbReference type="OrthoDB" id="2467186at2"/>
<protein>
    <recommendedName>
        <fullName evidence="3">PsbP C-terminal domain-containing protein</fullName>
    </recommendedName>
</protein>
<sequence length="356" mass="40484">MKKIAIIFAIISLLTACGGRPYSKHPESEPSVQASKRVTNFTTYQGEAYSFSYPSSWERNEDIGIGDNIEYVVSFAFPDPNDSKYNILAQAFISPTDRLVDVKSASDALIESFKTNIENFKKTGYTEKQYKNYIGGIFTGKFESNGEDFTMVQYAIPTEKYIFYLNITYFQPLYEKYGIEQTKQIIDSVELHLGQEQNRARSNDSIADRMVEVVPVFTNKELTPASYEFLDRTKQLFPADSQESIDEVKRLLNPKVTTRHLDKNINDYLDTFVKIQGRVLKIDEMVLDDNTITIAVIYDKYSNVIYIWYPGTAKDLFKDDQALVVGVPTVNFSYNDTAGGITYATFIAAAVLKEVK</sequence>
<gene>
    <name evidence="1" type="ORF">GNP95_08135</name>
</gene>
<dbReference type="AlphaFoldDB" id="A0A7X2YZS6"/>
<dbReference type="PROSITE" id="PS51257">
    <property type="entry name" value="PROKAR_LIPOPROTEIN"/>
    <property type="match status" value="1"/>
</dbReference>
<evidence type="ECO:0008006" key="3">
    <source>
        <dbReference type="Google" id="ProtNLM"/>
    </source>
</evidence>
<comment type="caution">
    <text evidence="1">The sequence shown here is derived from an EMBL/GenBank/DDBJ whole genome shotgun (WGS) entry which is preliminary data.</text>
</comment>
<dbReference type="EMBL" id="WNZW01000002">
    <property type="protein sequence ID" value="MUG44964.1"/>
    <property type="molecule type" value="Genomic_DNA"/>
</dbReference>
<evidence type="ECO:0000313" key="2">
    <source>
        <dbReference type="Proteomes" id="UP000447876"/>
    </source>
</evidence>
<dbReference type="RefSeq" id="WP_155610357.1">
    <property type="nucleotide sequence ID" value="NZ_WNZW01000002.1"/>
</dbReference>
<proteinExistence type="predicted"/>
<accession>A0A7X2YZS6</accession>
<dbReference type="Gene3D" id="3.40.1000.10">
    <property type="entry name" value="Mog1/PsbP, alpha/beta/alpha sandwich"/>
    <property type="match status" value="1"/>
</dbReference>
<dbReference type="Proteomes" id="UP000447876">
    <property type="component" value="Unassembled WGS sequence"/>
</dbReference>
<reference evidence="1 2" key="1">
    <citation type="submission" date="2019-11" db="EMBL/GenBank/DDBJ databases">
        <title>Draft genome sequences of five Paenibacillus species of dairy origin.</title>
        <authorList>
            <person name="Olajide A.M."/>
            <person name="Chen S."/>
            <person name="Lapointe G."/>
        </authorList>
    </citation>
    <scope>NUCLEOTIDE SEQUENCE [LARGE SCALE GENOMIC DNA]</scope>
    <source>
        <strain evidence="1 2">12CR55</strain>
    </source>
</reference>
<name>A0A7X2YZS6_9BACL</name>
<evidence type="ECO:0000313" key="1">
    <source>
        <dbReference type="EMBL" id="MUG44964.1"/>
    </source>
</evidence>